<dbReference type="Gene3D" id="1.10.340.70">
    <property type="match status" value="1"/>
</dbReference>
<dbReference type="Proteomes" id="UP001460270">
    <property type="component" value="Unassembled WGS sequence"/>
</dbReference>
<reference evidence="3" key="1">
    <citation type="submission" date="2024-04" db="EMBL/GenBank/DDBJ databases">
        <title>Salinicola lusitanus LLJ914,a marine bacterium isolated from the Okinawa Trough.</title>
        <authorList>
            <person name="Li J."/>
        </authorList>
    </citation>
    <scope>NUCLEOTIDE SEQUENCE [LARGE SCALE GENOMIC DNA]</scope>
</reference>
<comment type="caution">
    <text evidence="2">The sequence shown here is derived from an EMBL/GenBank/DDBJ whole genome shotgun (WGS) entry which is preliminary data.</text>
</comment>
<sequence length="133" mass="15889">MWWYNLVCQDLRHRGPRHRGLRHRGLRHRGLRHRGLRHRGPRHQGLRRQGQGHRGPRLQFVSDVLRDGDFYYICRRRKEKVHLAKVVLTSEEADDIFVEFHAGAIGGHCGWGKTHRAIIDRYYWPGMQQDIKD</sequence>
<dbReference type="InterPro" id="IPR041588">
    <property type="entry name" value="Integrase_H2C2"/>
</dbReference>
<feature type="domain" description="Integrase zinc-binding" evidence="1">
    <location>
        <begin position="91"/>
        <end position="133"/>
    </location>
</feature>
<proteinExistence type="predicted"/>
<evidence type="ECO:0000259" key="1">
    <source>
        <dbReference type="Pfam" id="PF17921"/>
    </source>
</evidence>
<accession>A0AAW0PLG3</accession>
<gene>
    <name evidence="2" type="ORF">WMY93_005421</name>
</gene>
<evidence type="ECO:0000313" key="2">
    <source>
        <dbReference type="EMBL" id="KAK7929026.1"/>
    </source>
</evidence>
<organism evidence="2 3">
    <name type="scientific">Mugilogobius chulae</name>
    <name type="common">yellowstripe goby</name>
    <dbReference type="NCBI Taxonomy" id="88201"/>
    <lineage>
        <taxon>Eukaryota</taxon>
        <taxon>Metazoa</taxon>
        <taxon>Chordata</taxon>
        <taxon>Craniata</taxon>
        <taxon>Vertebrata</taxon>
        <taxon>Euteleostomi</taxon>
        <taxon>Actinopterygii</taxon>
        <taxon>Neopterygii</taxon>
        <taxon>Teleostei</taxon>
        <taxon>Neoteleostei</taxon>
        <taxon>Acanthomorphata</taxon>
        <taxon>Gobiaria</taxon>
        <taxon>Gobiiformes</taxon>
        <taxon>Gobioidei</taxon>
        <taxon>Gobiidae</taxon>
        <taxon>Gobionellinae</taxon>
        <taxon>Mugilogobius</taxon>
    </lineage>
</organism>
<name>A0AAW0PLG3_9GOBI</name>
<dbReference type="Pfam" id="PF17921">
    <property type="entry name" value="Integrase_H2C2"/>
    <property type="match status" value="1"/>
</dbReference>
<evidence type="ECO:0000313" key="3">
    <source>
        <dbReference type="Proteomes" id="UP001460270"/>
    </source>
</evidence>
<protein>
    <recommendedName>
        <fullName evidence="1">Integrase zinc-binding domain-containing protein</fullName>
    </recommendedName>
</protein>
<keyword evidence="3" id="KW-1185">Reference proteome</keyword>
<dbReference type="EMBL" id="JBBPFD010000004">
    <property type="protein sequence ID" value="KAK7929026.1"/>
    <property type="molecule type" value="Genomic_DNA"/>
</dbReference>
<dbReference type="AlphaFoldDB" id="A0AAW0PLG3"/>